<protein>
    <submittedName>
        <fullName evidence="2">Uncharacterized protein</fullName>
    </submittedName>
</protein>
<organism evidence="2 3">
    <name type="scientific">Botryotinia calthae</name>
    <dbReference type="NCBI Taxonomy" id="38488"/>
    <lineage>
        <taxon>Eukaryota</taxon>
        <taxon>Fungi</taxon>
        <taxon>Dikarya</taxon>
        <taxon>Ascomycota</taxon>
        <taxon>Pezizomycotina</taxon>
        <taxon>Leotiomycetes</taxon>
        <taxon>Helotiales</taxon>
        <taxon>Sclerotiniaceae</taxon>
        <taxon>Botryotinia</taxon>
    </lineage>
</organism>
<proteinExistence type="predicted"/>
<dbReference type="EMBL" id="PHWZ01000063">
    <property type="protein sequence ID" value="TEY75879.1"/>
    <property type="molecule type" value="Genomic_DNA"/>
</dbReference>
<accession>A0A4Y8D9L0</accession>
<evidence type="ECO:0000256" key="1">
    <source>
        <dbReference type="SAM" id="MobiDB-lite"/>
    </source>
</evidence>
<reference evidence="2 3" key="1">
    <citation type="submission" date="2017-11" db="EMBL/GenBank/DDBJ databases">
        <title>Comparative genomics of Botrytis spp.</title>
        <authorList>
            <person name="Valero-Jimenez C.A."/>
            <person name="Tapia P."/>
            <person name="Veloso J."/>
            <person name="Silva-Moreno E."/>
            <person name="Staats M."/>
            <person name="Valdes J.H."/>
            <person name="Van Kan J.A.L."/>
        </authorList>
    </citation>
    <scope>NUCLEOTIDE SEQUENCE [LARGE SCALE GENOMIC DNA]</scope>
    <source>
        <strain evidence="2 3">MUCL2830</strain>
    </source>
</reference>
<name>A0A4Y8D9L0_9HELO</name>
<feature type="region of interest" description="Disordered" evidence="1">
    <location>
        <begin position="1"/>
        <end position="24"/>
    </location>
</feature>
<dbReference type="Proteomes" id="UP000297299">
    <property type="component" value="Unassembled WGS sequence"/>
</dbReference>
<comment type="caution">
    <text evidence="2">The sequence shown here is derived from an EMBL/GenBank/DDBJ whole genome shotgun (WGS) entry which is preliminary data.</text>
</comment>
<evidence type="ECO:0000313" key="3">
    <source>
        <dbReference type="Proteomes" id="UP000297299"/>
    </source>
</evidence>
<dbReference type="AlphaFoldDB" id="A0A4Y8D9L0"/>
<sequence>MHYTALPEQSENIEEPGARPTHREAVSKRILIEKQAHTFLTNRHLPKILSWSIISSGNHIQ</sequence>
<keyword evidence="3" id="KW-1185">Reference proteome</keyword>
<gene>
    <name evidence="2" type="ORF">BOTCAL_0063g00110</name>
</gene>
<evidence type="ECO:0000313" key="2">
    <source>
        <dbReference type="EMBL" id="TEY75879.1"/>
    </source>
</evidence>